<dbReference type="Proteomes" id="UP000593572">
    <property type="component" value="Unassembled WGS sequence"/>
</dbReference>
<comment type="caution">
    <text evidence="1">The sequence shown here is derived from an EMBL/GenBank/DDBJ whole genome shotgun (WGS) entry which is preliminary data.</text>
</comment>
<gene>
    <name evidence="1" type="ORF">Golob_005801</name>
</gene>
<evidence type="ECO:0000313" key="1">
    <source>
        <dbReference type="EMBL" id="MBA0568298.1"/>
    </source>
</evidence>
<proteinExistence type="predicted"/>
<dbReference type="EMBL" id="JABEZX010000010">
    <property type="protein sequence ID" value="MBA0568298.1"/>
    <property type="molecule type" value="Genomic_DNA"/>
</dbReference>
<reference evidence="1 2" key="1">
    <citation type="journal article" date="2019" name="Genome Biol. Evol.">
        <title>Insights into the evolution of the New World diploid cottons (Gossypium, subgenus Houzingenia) based on genome sequencing.</title>
        <authorList>
            <person name="Grover C.E."/>
            <person name="Arick M.A. 2nd"/>
            <person name="Thrash A."/>
            <person name="Conover J.L."/>
            <person name="Sanders W.S."/>
            <person name="Peterson D.G."/>
            <person name="Frelichowski J.E."/>
            <person name="Scheffler J.A."/>
            <person name="Scheffler B.E."/>
            <person name="Wendel J.F."/>
        </authorList>
    </citation>
    <scope>NUCLEOTIDE SEQUENCE [LARGE SCALE GENOMIC DNA]</scope>
    <source>
        <strain evidence="1">157</strain>
        <tissue evidence="1">Leaf</tissue>
    </source>
</reference>
<organism evidence="1 2">
    <name type="scientific">Gossypium lobatum</name>
    <dbReference type="NCBI Taxonomy" id="34289"/>
    <lineage>
        <taxon>Eukaryota</taxon>
        <taxon>Viridiplantae</taxon>
        <taxon>Streptophyta</taxon>
        <taxon>Embryophyta</taxon>
        <taxon>Tracheophyta</taxon>
        <taxon>Spermatophyta</taxon>
        <taxon>Magnoliopsida</taxon>
        <taxon>eudicotyledons</taxon>
        <taxon>Gunneridae</taxon>
        <taxon>Pentapetalae</taxon>
        <taxon>rosids</taxon>
        <taxon>malvids</taxon>
        <taxon>Malvales</taxon>
        <taxon>Malvaceae</taxon>
        <taxon>Malvoideae</taxon>
        <taxon>Gossypium</taxon>
    </lineage>
</organism>
<dbReference type="AlphaFoldDB" id="A0A7J8MUA8"/>
<accession>A0A7J8MUA8</accession>
<evidence type="ECO:0000313" key="2">
    <source>
        <dbReference type="Proteomes" id="UP000593572"/>
    </source>
</evidence>
<protein>
    <submittedName>
        <fullName evidence="1">Uncharacterized protein</fullName>
    </submittedName>
</protein>
<sequence length="44" mass="4774">MIPTYLSGLLLSRVHLRHLMKAESSSLLLLSLSSTLCSLLKCGS</sequence>
<keyword evidence="2" id="KW-1185">Reference proteome</keyword>
<name>A0A7J8MUA8_9ROSI</name>